<reference evidence="4 5" key="1">
    <citation type="journal article" date="2018" name="Biotechnol. Biofuels">
        <title>Integrative visual omics of the white-rot fungus Polyporus brumalis exposes the biotechnological potential of its oxidative enzymes for delignifying raw plant biomass.</title>
        <authorList>
            <person name="Miyauchi S."/>
            <person name="Rancon A."/>
            <person name="Drula E."/>
            <person name="Hage H."/>
            <person name="Chaduli D."/>
            <person name="Favel A."/>
            <person name="Grisel S."/>
            <person name="Henrissat B."/>
            <person name="Herpoel-Gimbert I."/>
            <person name="Ruiz-Duenas F.J."/>
            <person name="Chevret D."/>
            <person name="Hainaut M."/>
            <person name="Lin J."/>
            <person name="Wang M."/>
            <person name="Pangilinan J."/>
            <person name="Lipzen A."/>
            <person name="Lesage-Meessen L."/>
            <person name="Navarro D."/>
            <person name="Riley R."/>
            <person name="Grigoriev I.V."/>
            <person name="Zhou S."/>
            <person name="Raouche S."/>
            <person name="Rosso M.N."/>
        </authorList>
    </citation>
    <scope>NUCLEOTIDE SEQUENCE [LARGE SCALE GENOMIC DNA]</scope>
    <source>
        <strain evidence="4 5">BRFM 1820</strain>
    </source>
</reference>
<dbReference type="GO" id="GO:0016616">
    <property type="term" value="F:oxidoreductase activity, acting on the CH-OH group of donors, NAD or NADP as acceptor"/>
    <property type="evidence" value="ECO:0007669"/>
    <property type="project" value="TreeGrafter"/>
</dbReference>
<dbReference type="Proteomes" id="UP000256964">
    <property type="component" value="Unassembled WGS sequence"/>
</dbReference>
<evidence type="ECO:0000313" key="5">
    <source>
        <dbReference type="Proteomes" id="UP000256964"/>
    </source>
</evidence>
<dbReference type="InterPro" id="IPR001509">
    <property type="entry name" value="Epimerase_deHydtase"/>
</dbReference>
<dbReference type="Gene3D" id="3.40.50.720">
    <property type="entry name" value="NAD(P)-binding Rossmann-like Domain"/>
    <property type="match status" value="1"/>
</dbReference>
<feature type="domain" description="NAD-dependent epimerase/dehydratase" evidence="3">
    <location>
        <begin position="9"/>
        <end position="270"/>
    </location>
</feature>
<dbReference type="STRING" id="139420.A0A371DD99"/>
<dbReference type="SUPFAM" id="SSF51735">
    <property type="entry name" value="NAD(P)-binding Rossmann-fold domains"/>
    <property type="match status" value="1"/>
</dbReference>
<accession>A0A371DD99</accession>
<dbReference type="InterPro" id="IPR050425">
    <property type="entry name" value="NAD(P)_dehydrat-like"/>
</dbReference>
<dbReference type="EMBL" id="KZ857399">
    <property type="protein sequence ID" value="RDX50524.1"/>
    <property type="molecule type" value="Genomic_DNA"/>
</dbReference>
<comment type="similarity">
    <text evidence="2">Belongs to the NAD(P)-dependent epimerase/dehydratase family. Dihydroflavonol-4-reductase subfamily.</text>
</comment>
<proteinExistence type="inferred from homology"/>
<evidence type="ECO:0000259" key="3">
    <source>
        <dbReference type="Pfam" id="PF01370"/>
    </source>
</evidence>
<organism evidence="4 5">
    <name type="scientific">Lentinus brumalis</name>
    <dbReference type="NCBI Taxonomy" id="2498619"/>
    <lineage>
        <taxon>Eukaryota</taxon>
        <taxon>Fungi</taxon>
        <taxon>Dikarya</taxon>
        <taxon>Basidiomycota</taxon>
        <taxon>Agaricomycotina</taxon>
        <taxon>Agaricomycetes</taxon>
        <taxon>Polyporales</taxon>
        <taxon>Polyporaceae</taxon>
        <taxon>Lentinus</taxon>
    </lineage>
</organism>
<evidence type="ECO:0000256" key="2">
    <source>
        <dbReference type="ARBA" id="ARBA00023445"/>
    </source>
</evidence>
<dbReference type="OrthoDB" id="2735536at2759"/>
<protein>
    <submittedName>
        <fullName evidence="4">NAD dependent epimerase/dehydratase</fullName>
    </submittedName>
</protein>
<dbReference type="InterPro" id="IPR036291">
    <property type="entry name" value="NAD(P)-bd_dom_sf"/>
</dbReference>
<name>A0A371DD99_9APHY</name>
<dbReference type="PANTHER" id="PTHR10366:SF564">
    <property type="entry name" value="STEROL-4-ALPHA-CARBOXYLATE 3-DEHYDROGENASE, DECARBOXYLATING"/>
    <property type="match status" value="1"/>
</dbReference>
<keyword evidence="5" id="KW-1185">Reference proteome</keyword>
<gene>
    <name evidence="4" type="ORF">OH76DRAFT_455697</name>
</gene>
<keyword evidence="1" id="KW-0560">Oxidoreductase</keyword>
<dbReference type="Pfam" id="PF01370">
    <property type="entry name" value="Epimerase"/>
    <property type="match status" value="1"/>
</dbReference>
<dbReference type="PANTHER" id="PTHR10366">
    <property type="entry name" value="NAD DEPENDENT EPIMERASE/DEHYDRATASE"/>
    <property type="match status" value="1"/>
</dbReference>
<dbReference type="AlphaFoldDB" id="A0A371DD99"/>
<evidence type="ECO:0000313" key="4">
    <source>
        <dbReference type="EMBL" id="RDX50524.1"/>
    </source>
</evidence>
<evidence type="ECO:0000256" key="1">
    <source>
        <dbReference type="ARBA" id="ARBA00023002"/>
    </source>
</evidence>
<sequence length="339" mass="37299">MPAVKSGKVLVTGVNGFIAGWVTQLLLEHGFTVRGTVRSAEKAIPIRNVLAAYGDRLEITVVEDMTLPGAFDEAVIGVDAIVHLASQVHVHAEDPDEIIRPAVDGTTDILRSASRSESSVKRIVYVSSLAAVVNSRRGKPVVYTEEDWNDADPAEVREKGVNANPAAKYRASKALAEKAAWSFCEEGRAKGAMAWDLVTLCPPWTFGPVLGAASPDDLTFSVERWFSICTKEVDDPTNWSVTDWADVRDFACATLLSLTKPEAGGERFIIARSPFYWKQWVAITRRLLGKPVPEDAQEAYQFDVAFSSQKSKDVLGLHYRDMEETAAFMVEDFKAKGWC</sequence>